<dbReference type="PANTHER" id="PTHR42776:SF27">
    <property type="entry name" value="DIPEPTIDYL PEPTIDASE FAMILY MEMBER 6"/>
    <property type="match status" value="1"/>
</dbReference>
<accession>A0A0M9UDM5</accession>
<dbReference type="SUPFAM" id="SSF82171">
    <property type="entry name" value="DPP6 N-terminal domain-like"/>
    <property type="match status" value="1"/>
</dbReference>
<dbReference type="InterPro" id="IPR011659">
    <property type="entry name" value="WD40"/>
</dbReference>
<dbReference type="Gene3D" id="3.40.50.1820">
    <property type="entry name" value="alpha/beta hydrolase"/>
    <property type="match status" value="1"/>
</dbReference>
<feature type="domain" description="Peptidase S9 prolyl oligopeptidase catalytic" evidence="7">
    <location>
        <begin position="384"/>
        <end position="594"/>
    </location>
</feature>
<dbReference type="Pfam" id="PF07676">
    <property type="entry name" value="PD40"/>
    <property type="match status" value="1"/>
</dbReference>
<dbReference type="STRING" id="872965.SE16_14470"/>
<keyword evidence="2" id="KW-0645">Protease</keyword>
<dbReference type="EMBL" id="LGKN01000009">
    <property type="protein sequence ID" value="KPL86481.1"/>
    <property type="molecule type" value="Genomic_DNA"/>
</dbReference>
<dbReference type="PRINTS" id="PR00862">
    <property type="entry name" value="PROLIGOPTASE"/>
</dbReference>
<dbReference type="FunCoup" id="A0A0M9UDM5">
    <property type="interactions" value="11"/>
</dbReference>
<evidence type="ECO:0000256" key="2">
    <source>
        <dbReference type="ARBA" id="ARBA00022825"/>
    </source>
</evidence>
<evidence type="ECO:0000256" key="5">
    <source>
        <dbReference type="ARBA" id="ARBA00032596"/>
    </source>
</evidence>
<evidence type="ECO:0000313" key="9">
    <source>
        <dbReference type="EMBL" id="KPL86481.1"/>
    </source>
</evidence>
<dbReference type="EMBL" id="BBZA01000231">
    <property type="protein sequence ID" value="GAP64214.1"/>
    <property type="molecule type" value="Genomic_DNA"/>
</dbReference>
<dbReference type="InterPro" id="IPR002470">
    <property type="entry name" value="Peptidase_S9A"/>
</dbReference>
<dbReference type="InterPro" id="IPR029058">
    <property type="entry name" value="AB_hydrolase_fold"/>
</dbReference>
<dbReference type="SUPFAM" id="SSF53474">
    <property type="entry name" value="alpha/beta-Hydrolases"/>
    <property type="match status" value="1"/>
</dbReference>
<dbReference type="AlphaFoldDB" id="A0A0M9UDM5"/>
<dbReference type="OrthoDB" id="108903at2"/>
<dbReference type="GO" id="GO:0006508">
    <property type="term" value="P:proteolysis"/>
    <property type="evidence" value="ECO:0007669"/>
    <property type="project" value="InterPro"/>
</dbReference>
<dbReference type="InParanoid" id="A0A0M9UDM5"/>
<evidence type="ECO:0000313" key="10">
    <source>
        <dbReference type="Proteomes" id="UP000037784"/>
    </source>
</evidence>
<name>A0A0M9UDM5_9CHLR</name>
<dbReference type="PROSITE" id="PS00708">
    <property type="entry name" value="PRO_ENDOPEP_SER"/>
    <property type="match status" value="1"/>
</dbReference>
<comment type="function">
    <text evidence="6">This enzyme catalyzes the hydrolysis of the N-terminal peptide bond of an N-acetylated peptide to generate an N-acetylated amino acid and a peptide with a free N-terminus. It preferentially cleaves off Ac-Ala, Ac-Met and Ac-Ser. Also, involved in the degradation of oxidized and glycated proteins.</text>
</comment>
<dbReference type="InterPro" id="IPR011042">
    <property type="entry name" value="6-blade_b-propeller_TolB-like"/>
</dbReference>
<dbReference type="Gene3D" id="2.120.10.30">
    <property type="entry name" value="TolB, C-terminal domain"/>
    <property type="match status" value="1"/>
</dbReference>
<evidence type="ECO:0000313" key="11">
    <source>
        <dbReference type="Proteomes" id="UP000050502"/>
    </source>
</evidence>
<dbReference type="Proteomes" id="UP000037784">
    <property type="component" value="Unassembled WGS sequence"/>
</dbReference>
<keyword evidence="3" id="KW-0007">Acetylation</keyword>
<proteinExistence type="predicted"/>
<keyword evidence="1" id="KW-0378">Hydrolase</keyword>
<dbReference type="Pfam" id="PF00326">
    <property type="entry name" value="Peptidase_S9"/>
    <property type="match status" value="1"/>
</dbReference>
<reference evidence="8 10" key="1">
    <citation type="journal article" date="2015" name="Genome Announc.">
        <title>Draft Genome Sequence of a Heterotrophic Facultative Anaerobic Thermophilic Bacterium, Ardenticatena maritima Strain 110ST.</title>
        <authorList>
            <person name="Kawaichi S."/>
            <person name="Yoshida T."/>
            <person name="Sako Y."/>
            <person name="Nakamura R."/>
        </authorList>
    </citation>
    <scope>NUCLEOTIDE SEQUENCE [LARGE SCALE GENOMIC DNA]</scope>
    <source>
        <strain evidence="8 10">110S</strain>
    </source>
</reference>
<evidence type="ECO:0000313" key="8">
    <source>
        <dbReference type="EMBL" id="GAP64214.1"/>
    </source>
</evidence>
<dbReference type="InterPro" id="IPR001375">
    <property type="entry name" value="Peptidase_S9_cat"/>
</dbReference>
<organism evidence="8 10">
    <name type="scientific">Ardenticatena maritima</name>
    <dbReference type="NCBI Taxonomy" id="872965"/>
    <lineage>
        <taxon>Bacteria</taxon>
        <taxon>Bacillati</taxon>
        <taxon>Chloroflexota</taxon>
        <taxon>Ardenticatenia</taxon>
        <taxon>Ardenticatenales</taxon>
        <taxon>Ardenticatenaceae</taxon>
        <taxon>Ardenticatena</taxon>
    </lineage>
</organism>
<reference evidence="9 11" key="2">
    <citation type="submission" date="2015-07" db="EMBL/GenBank/DDBJ databases">
        <title>Whole genome sequence of Ardenticatena maritima DSM 23922.</title>
        <authorList>
            <person name="Hemp J."/>
            <person name="Ward L.M."/>
            <person name="Pace L.A."/>
            <person name="Fischer W.W."/>
        </authorList>
    </citation>
    <scope>NUCLEOTIDE SEQUENCE [LARGE SCALE GENOMIC DNA]</scope>
    <source>
        <strain evidence="9 11">110S</strain>
    </source>
</reference>
<dbReference type="PANTHER" id="PTHR42776">
    <property type="entry name" value="SERINE PEPTIDASE S9 FAMILY MEMBER"/>
    <property type="match status" value="1"/>
</dbReference>
<evidence type="ECO:0000256" key="4">
    <source>
        <dbReference type="ARBA" id="ARBA00032284"/>
    </source>
</evidence>
<sequence>MMSIPFERFLHVRHAYGGTLSPQGRLAFLSNMTGVAQVWRLDAPCRWPEQLTFANERVTSVHYNPVRPLLAFLRDRGGNEMEQIFVMDDEGAHERMLTNAPDRKHIFGGWSPDGSALAWSANTRHITDFDVYIHDLEGGETRRVYEGAGWHYAAAWLPDGRHLLIGHLTSNMNNDLYLLDLHTGDALHLTPHTGDARYYAPRPTPDGRGFFLLCDEGREFLNLAFYDLGTRTLRFLEEHPWDRTALDLSHDGAWLAMVSNEDGISVVHVGPPGGPYQRVETLDMPIVGNVSFAPNAHTFTLTVQNYARPMDVWVADAVSATATRWSNSSRAGLDDEAFTPPERVHYRSFDGLTIPAFYFRPRHAQPPYPVVIYIHGGPESQFVPSFNPVIQYLANEGYAILAPNVRGSTGYGRTYTHLDDVRKRMDAVADLKAAYEWLVEEGNADPNRIALMGGSYGGFMVLAGLTTYPDLWAAGVDIVGIANFVTFLENTGPWRRKLRESEYGSLEHDREFLEAISPINHVDRIRAPLMVIHGANDPRVPLSEAEQIVNALRARNVPVEYLVYQDEGHGLARLNNRLDAYPRIAAFLDRYVKQKA</sequence>
<protein>
    <recommendedName>
        <fullName evidence="5">Acyl-peptide hydrolase</fullName>
    </recommendedName>
    <alternativeName>
        <fullName evidence="4">Acylaminoacyl-peptidase</fullName>
    </alternativeName>
</protein>
<dbReference type="Proteomes" id="UP000050502">
    <property type="component" value="Unassembled WGS sequence"/>
</dbReference>
<gene>
    <name evidence="8" type="ORF">ARMA_2637</name>
    <name evidence="9" type="ORF">SE16_14470</name>
</gene>
<evidence type="ECO:0000256" key="6">
    <source>
        <dbReference type="ARBA" id="ARBA00045885"/>
    </source>
</evidence>
<evidence type="ECO:0000256" key="3">
    <source>
        <dbReference type="ARBA" id="ARBA00022990"/>
    </source>
</evidence>
<dbReference type="InterPro" id="IPR002471">
    <property type="entry name" value="Pept_S9_AS"/>
</dbReference>
<reference evidence="10" key="3">
    <citation type="submission" date="2015-08" db="EMBL/GenBank/DDBJ databases">
        <title>Draft Genome Sequence of a Heterotrophic Facultative Anaerobic Bacterium Ardenticatena maritima Strain 110S.</title>
        <authorList>
            <person name="Kawaichi S."/>
            <person name="Yoshida T."/>
            <person name="Sako Y."/>
            <person name="Nakamura R."/>
        </authorList>
    </citation>
    <scope>NUCLEOTIDE SEQUENCE [LARGE SCALE GENOMIC DNA]</scope>
    <source>
        <strain evidence="10">110S</strain>
    </source>
</reference>
<comment type="caution">
    <text evidence="8">The sequence shown here is derived from an EMBL/GenBank/DDBJ whole genome shotgun (WGS) entry which is preliminary data.</text>
</comment>
<evidence type="ECO:0000259" key="7">
    <source>
        <dbReference type="Pfam" id="PF00326"/>
    </source>
</evidence>
<evidence type="ECO:0000256" key="1">
    <source>
        <dbReference type="ARBA" id="ARBA00022801"/>
    </source>
</evidence>
<dbReference type="GO" id="GO:0004252">
    <property type="term" value="F:serine-type endopeptidase activity"/>
    <property type="evidence" value="ECO:0007669"/>
    <property type="project" value="InterPro"/>
</dbReference>
<keyword evidence="2" id="KW-0720">Serine protease</keyword>
<keyword evidence="10" id="KW-1185">Reference proteome</keyword>